<dbReference type="EMBL" id="JAQJZL010000004">
    <property type="protein sequence ID" value="KAJ6043108.1"/>
    <property type="molecule type" value="Genomic_DNA"/>
</dbReference>
<dbReference type="Gene3D" id="3.40.50.150">
    <property type="entry name" value="Vaccinia Virus protein VP39"/>
    <property type="match status" value="1"/>
</dbReference>
<accession>A0AAD6N8E4</accession>
<dbReference type="InterPro" id="IPR019410">
    <property type="entry name" value="Methyltransf_16"/>
</dbReference>
<sequence>FFFRVAVHDFTISRSRDKLLLFNFSQHTAIHQYDQCHGRRATSRLVPRSTLHSWSIRSTKDNGTDKPVLDLPQLYEKPSGTDLVKALALLSLQPRTFGTSADVVKGPAVQPAGVTRYLTSIISSPLAWLETDELREAIWDAAAARLSERSGRAAMPAMSRIFDVPTSSGEDYTLTLHEPSLTADNLGMKTWVSSYLLSRRLHNLLESPPQLVPTASTDPSASKTEIPLRALELGAGTGLVGLSFAALQGKSATIHLTDLPEIVPNLAHNAALNVELLNRTGATVTTGVLDWSVTPSPLPSAEERFDVILAADPLYSPSHPKLLVDTIAPWLSHGRDARVVTEMPLRDAYLPQVQEFRRRMGELGLAVVEEGEEVGYDDWESADGGALAVKCWWSIWGWTEKV</sequence>
<dbReference type="SUPFAM" id="SSF53335">
    <property type="entry name" value="S-adenosyl-L-methionine-dependent methyltransferases"/>
    <property type="match status" value="1"/>
</dbReference>
<organism evidence="1 2">
    <name type="scientific">Penicillium canescens</name>
    <dbReference type="NCBI Taxonomy" id="5083"/>
    <lineage>
        <taxon>Eukaryota</taxon>
        <taxon>Fungi</taxon>
        <taxon>Dikarya</taxon>
        <taxon>Ascomycota</taxon>
        <taxon>Pezizomycotina</taxon>
        <taxon>Eurotiomycetes</taxon>
        <taxon>Eurotiomycetidae</taxon>
        <taxon>Eurotiales</taxon>
        <taxon>Aspergillaceae</taxon>
        <taxon>Penicillium</taxon>
    </lineage>
</organism>
<feature type="non-terminal residue" evidence="1">
    <location>
        <position position="402"/>
    </location>
</feature>
<dbReference type="CDD" id="cd02440">
    <property type="entry name" value="AdoMet_MTases"/>
    <property type="match status" value="1"/>
</dbReference>
<gene>
    <name evidence="1" type="ORF">N7460_004463</name>
</gene>
<dbReference type="InterPro" id="IPR029063">
    <property type="entry name" value="SAM-dependent_MTases_sf"/>
</dbReference>
<dbReference type="AlphaFoldDB" id="A0AAD6N8E4"/>
<dbReference type="Proteomes" id="UP001219568">
    <property type="component" value="Unassembled WGS sequence"/>
</dbReference>
<name>A0AAD6N8E4_PENCN</name>
<reference evidence="1" key="2">
    <citation type="submission" date="2023-01" db="EMBL/GenBank/DDBJ databases">
        <authorList>
            <person name="Petersen C."/>
        </authorList>
    </citation>
    <scope>NUCLEOTIDE SEQUENCE</scope>
    <source>
        <strain evidence="1">IBT 15450</strain>
    </source>
</reference>
<keyword evidence="2" id="KW-1185">Reference proteome</keyword>
<evidence type="ECO:0000313" key="2">
    <source>
        <dbReference type="Proteomes" id="UP001219568"/>
    </source>
</evidence>
<reference evidence="1" key="1">
    <citation type="journal article" date="2023" name="IMA Fungus">
        <title>Comparative genomic study of the Penicillium genus elucidates a diverse pangenome and 15 lateral gene transfer events.</title>
        <authorList>
            <person name="Petersen C."/>
            <person name="Sorensen T."/>
            <person name="Nielsen M.R."/>
            <person name="Sondergaard T.E."/>
            <person name="Sorensen J.L."/>
            <person name="Fitzpatrick D.A."/>
            <person name="Frisvad J.C."/>
            <person name="Nielsen K.L."/>
        </authorList>
    </citation>
    <scope>NUCLEOTIDE SEQUENCE</scope>
    <source>
        <strain evidence="1">IBT 15450</strain>
    </source>
</reference>
<dbReference type="Pfam" id="PF10294">
    <property type="entry name" value="Methyltransf_16"/>
    <property type="match status" value="1"/>
</dbReference>
<dbReference type="PANTHER" id="PTHR14614">
    <property type="entry name" value="HEPATOCELLULAR CARCINOMA-ASSOCIATED ANTIGEN"/>
    <property type="match status" value="1"/>
</dbReference>
<comment type="caution">
    <text evidence="1">The sequence shown here is derived from an EMBL/GenBank/DDBJ whole genome shotgun (WGS) entry which is preliminary data.</text>
</comment>
<evidence type="ECO:0008006" key="3">
    <source>
        <dbReference type="Google" id="ProtNLM"/>
    </source>
</evidence>
<protein>
    <recommendedName>
        <fullName evidence="3">Glucose-inducible SAM-dependent methyltransferase Rrg1</fullName>
    </recommendedName>
</protein>
<dbReference type="GO" id="GO:0008757">
    <property type="term" value="F:S-adenosylmethionine-dependent methyltransferase activity"/>
    <property type="evidence" value="ECO:0007669"/>
    <property type="project" value="UniProtKB-ARBA"/>
</dbReference>
<dbReference type="GO" id="GO:0005829">
    <property type="term" value="C:cytosol"/>
    <property type="evidence" value="ECO:0007669"/>
    <property type="project" value="TreeGrafter"/>
</dbReference>
<evidence type="ECO:0000313" key="1">
    <source>
        <dbReference type="EMBL" id="KAJ6043108.1"/>
    </source>
</evidence>
<dbReference type="PANTHER" id="PTHR14614:SF156">
    <property type="entry name" value="PROTEIN-LYSINE N-METHYLTRANSFERASE EFM2"/>
    <property type="match status" value="1"/>
</dbReference>
<proteinExistence type="predicted"/>